<keyword evidence="6 9" id="KW-0333">Golgi apparatus</keyword>
<dbReference type="InterPro" id="IPR018011">
    <property type="entry name" value="Carb_sulfotrans_8-10"/>
</dbReference>
<dbReference type="EC" id="2.8.2.-" evidence="9"/>
<dbReference type="Proteomes" id="UP001519460">
    <property type="component" value="Unassembled WGS sequence"/>
</dbReference>
<sequence>MGLHESSLQNKVHGHCDQVFLFLFQLKYMTSDRIKHAQESTLTQEQIRERFETRRSILENACRVHKNSIQFRKVRSSIQYIQPLEAYYCPIPKCSSTTWKRLLKSVRDYFDVKKSRIGSPREWSHKRTENVDAFVFVRDPYSRLLSAYVDKLFGPNTLYWKRIGTYVVANFRSYASAKSLRCGHDVTFAEFIKYVIHAQTTGVHRDWHFIPVHDHCHFCDYPYRYVGHLETLSEDMQFILNAIGSPVPYTSDFDSSTLINNSNTALSVMRPEIEDCMDLEEAARRIWKKWHARGIISKSELFPLASEQMENFDLQYFQNESLKALNRSESKESRRTQKTEALTEAYGSVPLEDRLRLQELLFLDFELFGFDPAPPEVFPAKFDREDKGYSYFSPYD</sequence>
<evidence type="ECO:0000256" key="1">
    <source>
        <dbReference type="ARBA" id="ARBA00004323"/>
    </source>
</evidence>
<reference evidence="10 11" key="1">
    <citation type="journal article" date="2023" name="Sci. Data">
        <title>Genome assembly of the Korean intertidal mud-creeper Batillaria attramentaria.</title>
        <authorList>
            <person name="Patra A.K."/>
            <person name="Ho P.T."/>
            <person name="Jun S."/>
            <person name="Lee S.J."/>
            <person name="Kim Y."/>
            <person name="Won Y.J."/>
        </authorList>
    </citation>
    <scope>NUCLEOTIDE SEQUENCE [LARGE SCALE GENOMIC DNA]</scope>
    <source>
        <strain evidence="10">Wonlab-2016</strain>
    </source>
</reference>
<keyword evidence="5" id="KW-1133">Transmembrane helix</keyword>
<dbReference type="Pfam" id="PF03567">
    <property type="entry name" value="Sulfotransfer_2"/>
    <property type="match status" value="1"/>
</dbReference>
<evidence type="ECO:0000313" key="11">
    <source>
        <dbReference type="Proteomes" id="UP001519460"/>
    </source>
</evidence>
<keyword evidence="7" id="KW-0472">Membrane</keyword>
<keyword evidence="9" id="KW-0735">Signal-anchor</keyword>
<dbReference type="EMBL" id="JACVVK020000111">
    <property type="protein sequence ID" value="KAK7491718.1"/>
    <property type="molecule type" value="Genomic_DNA"/>
</dbReference>
<evidence type="ECO:0000313" key="10">
    <source>
        <dbReference type="EMBL" id="KAK7491718.1"/>
    </source>
</evidence>
<evidence type="ECO:0000256" key="9">
    <source>
        <dbReference type="RuleBase" id="RU364020"/>
    </source>
</evidence>
<evidence type="ECO:0000256" key="5">
    <source>
        <dbReference type="ARBA" id="ARBA00022989"/>
    </source>
</evidence>
<evidence type="ECO:0000256" key="7">
    <source>
        <dbReference type="ARBA" id="ARBA00023136"/>
    </source>
</evidence>
<dbReference type="GO" id="GO:0008146">
    <property type="term" value="F:sulfotransferase activity"/>
    <property type="evidence" value="ECO:0007669"/>
    <property type="project" value="UniProtKB-ARBA"/>
</dbReference>
<evidence type="ECO:0000256" key="3">
    <source>
        <dbReference type="ARBA" id="ARBA00022679"/>
    </source>
</evidence>
<proteinExistence type="inferred from homology"/>
<keyword evidence="9" id="KW-0119">Carbohydrate metabolism</keyword>
<evidence type="ECO:0000256" key="6">
    <source>
        <dbReference type="ARBA" id="ARBA00023034"/>
    </source>
</evidence>
<protein>
    <recommendedName>
        <fullName evidence="9">Carbohydrate sulfotransferase</fullName>
        <ecNumber evidence="9">2.8.2.-</ecNumber>
    </recommendedName>
</protein>
<dbReference type="GO" id="GO:0000139">
    <property type="term" value="C:Golgi membrane"/>
    <property type="evidence" value="ECO:0007669"/>
    <property type="project" value="UniProtKB-SubCell"/>
</dbReference>
<keyword evidence="4" id="KW-0812">Transmembrane</keyword>
<gene>
    <name evidence="10" type="ORF">BaRGS_00016974</name>
</gene>
<keyword evidence="3 9" id="KW-0808">Transferase</keyword>
<keyword evidence="11" id="KW-1185">Reference proteome</keyword>
<dbReference type="InterPro" id="IPR005331">
    <property type="entry name" value="Sulfotransferase"/>
</dbReference>
<evidence type="ECO:0000256" key="8">
    <source>
        <dbReference type="ARBA" id="ARBA00023180"/>
    </source>
</evidence>
<dbReference type="PANTHER" id="PTHR12137">
    <property type="entry name" value="CARBOHYDRATE SULFOTRANSFERASE"/>
    <property type="match status" value="1"/>
</dbReference>
<accession>A0ABD0KXN4</accession>
<comment type="similarity">
    <text evidence="2 9">Belongs to the sulfotransferase 2 family.</text>
</comment>
<organism evidence="10 11">
    <name type="scientific">Batillaria attramentaria</name>
    <dbReference type="NCBI Taxonomy" id="370345"/>
    <lineage>
        <taxon>Eukaryota</taxon>
        <taxon>Metazoa</taxon>
        <taxon>Spiralia</taxon>
        <taxon>Lophotrochozoa</taxon>
        <taxon>Mollusca</taxon>
        <taxon>Gastropoda</taxon>
        <taxon>Caenogastropoda</taxon>
        <taxon>Sorbeoconcha</taxon>
        <taxon>Cerithioidea</taxon>
        <taxon>Batillariidae</taxon>
        <taxon>Batillaria</taxon>
    </lineage>
</organism>
<evidence type="ECO:0000256" key="2">
    <source>
        <dbReference type="ARBA" id="ARBA00006339"/>
    </source>
</evidence>
<comment type="subcellular location">
    <subcellularLocation>
        <location evidence="1 9">Golgi apparatus membrane</location>
        <topology evidence="1 9">Single-pass type II membrane protein</topology>
    </subcellularLocation>
</comment>
<keyword evidence="8 9" id="KW-0325">Glycoprotein</keyword>
<comment type="caution">
    <text evidence="10">The sequence shown here is derived from an EMBL/GenBank/DDBJ whole genome shotgun (WGS) entry which is preliminary data.</text>
</comment>
<dbReference type="PANTHER" id="PTHR12137:SF54">
    <property type="entry name" value="CARBOHYDRATE SULFOTRANSFERASE"/>
    <property type="match status" value="1"/>
</dbReference>
<evidence type="ECO:0000256" key="4">
    <source>
        <dbReference type="ARBA" id="ARBA00022692"/>
    </source>
</evidence>
<name>A0ABD0KXN4_9CAEN</name>
<dbReference type="AlphaFoldDB" id="A0ABD0KXN4"/>